<dbReference type="CDD" id="cd14814">
    <property type="entry name" value="Peptidase_M15"/>
    <property type="match status" value="1"/>
</dbReference>
<keyword evidence="4" id="KW-0645">Protease</keyword>
<accession>A0A518BWV3</accession>
<feature type="compositionally biased region" description="Low complexity" evidence="1">
    <location>
        <begin position="29"/>
        <end position="49"/>
    </location>
</feature>
<reference evidence="4 5" key="1">
    <citation type="submission" date="2019-02" db="EMBL/GenBank/DDBJ databases">
        <title>Deep-cultivation of Planctomycetes and their phenomic and genomic characterization uncovers novel biology.</title>
        <authorList>
            <person name="Wiegand S."/>
            <person name="Jogler M."/>
            <person name="Boedeker C."/>
            <person name="Pinto D."/>
            <person name="Vollmers J."/>
            <person name="Rivas-Marin E."/>
            <person name="Kohn T."/>
            <person name="Peeters S.H."/>
            <person name="Heuer A."/>
            <person name="Rast P."/>
            <person name="Oberbeckmann S."/>
            <person name="Bunk B."/>
            <person name="Jeske O."/>
            <person name="Meyerdierks A."/>
            <person name="Storesund J.E."/>
            <person name="Kallscheuer N."/>
            <person name="Luecker S."/>
            <person name="Lage O.M."/>
            <person name="Pohl T."/>
            <person name="Merkel B.J."/>
            <person name="Hornburger P."/>
            <person name="Mueller R.-W."/>
            <person name="Bruemmer F."/>
            <person name="Labrenz M."/>
            <person name="Spormann A.M."/>
            <person name="Op den Camp H."/>
            <person name="Overmann J."/>
            <person name="Amann R."/>
            <person name="Jetten M.S.M."/>
            <person name="Mascher T."/>
            <person name="Medema M.H."/>
            <person name="Devos D.P."/>
            <person name="Kaster A.-K."/>
            <person name="Ovreas L."/>
            <person name="Rohde M."/>
            <person name="Galperin M.Y."/>
            <person name="Jogler C."/>
        </authorList>
    </citation>
    <scope>NUCLEOTIDE SEQUENCE [LARGE SCALE GENOMIC DNA]</scope>
    <source>
        <strain evidence="4 5">Pan265</strain>
    </source>
</reference>
<keyword evidence="5" id="KW-1185">Reference proteome</keyword>
<dbReference type="InterPro" id="IPR009045">
    <property type="entry name" value="Zn_M74/Hedgehog-like"/>
</dbReference>
<dbReference type="GO" id="GO:0004180">
    <property type="term" value="F:carboxypeptidase activity"/>
    <property type="evidence" value="ECO:0007669"/>
    <property type="project" value="UniProtKB-KW"/>
</dbReference>
<evidence type="ECO:0000259" key="3">
    <source>
        <dbReference type="Pfam" id="PF02557"/>
    </source>
</evidence>
<dbReference type="PROSITE" id="PS51257">
    <property type="entry name" value="PROKAR_LIPOPROTEIN"/>
    <property type="match status" value="1"/>
</dbReference>
<feature type="domain" description="D-alanyl-D-alanine carboxypeptidase-like core" evidence="3">
    <location>
        <begin position="212"/>
        <end position="329"/>
    </location>
</feature>
<dbReference type="Gene3D" id="3.30.1380.10">
    <property type="match status" value="1"/>
</dbReference>
<evidence type="ECO:0000313" key="5">
    <source>
        <dbReference type="Proteomes" id="UP000320386"/>
    </source>
</evidence>
<dbReference type="EMBL" id="CP036280">
    <property type="protein sequence ID" value="QDU71459.1"/>
    <property type="molecule type" value="Genomic_DNA"/>
</dbReference>
<dbReference type="AlphaFoldDB" id="A0A518BWV3"/>
<dbReference type="Pfam" id="PF02557">
    <property type="entry name" value="VanY"/>
    <property type="match status" value="1"/>
</dbReference>
<sequence length="353" mass="39780" precursor="true">MQRKLIRLTTLLTLTLVAAACSSTQTGSAPTTADEAPTPAATTQPRTTPSISAEKKAALLIDYLADNSRHLSRLTPGYIYERLHHREDSAAICDAFDRLLVAVVPDAHQHLIDELELDFIHDPDTSSLDLLNYELKVHFSTFPWEANDYPGGPEGANEQLADIMVDALDIVRPERRANRSRTAVIRRDVVTDEIWAYMLAQWTPVPGEPDWKLNRHAVDAYVRMREAAAADGVTLKIRSGHRDPAKAKRNAARRGNHFATASFSAHSLGLAIDFALPDPKSDRVFDITTSPMPYVVAMRYSPVHKWMHLRGERFGWYPFQHEPWHWEFNPPGFREVFFADYPGGAPDMEPVFE</sequence>
<keyword evidence="2" id="KW-0732">Signal</keyword>
<protein>
    <submittedName>
        <fullName evidence="4">D-alanyl-D-alanine carboxypeptidase</fullName>
    </submittedName>
</protein>
<feature type="region of interest" description="Disordered" evidence="1">
    <location>
        <begin position="25"/>
        <end position="50"/>
    </location>
</feature>
<evidence type="ECO:0000256" key="1">
    <source>
        <dbReference type="SAM" id="MobiDB-lite"/>
    </source>
</evidence>
<dbReference type="InterPro" id="IPR003709">
    <property type="entry name" value="VanY-like_core_dom"/>
</dbReference>
<keyword evidence="4" id="KW-0378">Hydrolase</keyword>
<dbReference type="SUPFAM" id="SSF55166">
    <property type="entry name" value="Hedgehog/DD-peptidase"/>
    <property type="match status" value="1"/>
</dbReference>
<feature type="signal peptide" evidence="2">
    <location>
        <begin position="1"/>
        <end position="20"/>
    </location>
</feature>
<dbReference type="KEGG" id="mcad:Pan265_13090"/>
<keyword evidence="4" id="KW-0121">Carboxypeptidase</keyword>
<dbReference type="RefSeq" id="WP_236254780.1">
    <property type="nucleotide sequence ID" value="NZ_CP036280.1"/>
</dbReference>
<name>A0A518BWV3_9BACT</name>
<dbReference type="Proteomes" id="UP000320386">
    <property type="component" value="Chromosome"/>
</dbReference>
<proteinExistence type="predicted"/>
<evidence type="ECO:0000313" key="4">
    <source>
        <dbReference type="EMBL" id="QDU71459.1"/>
    </source>
</evidence>
<feature type="chain" id="PRO_5021873522" evidence="2">
    <location>
        <begin position="21"/>
        <end position="353"/>
    </location>
</feature>
<organism evidence="4 5">
    <name type="scientific">Mucisphaera calidilacus</name>
    <dbReference type="NCBI Taxonomy" id="2527982"/>
    <lineage>
        <taxon>Bacteria</taxon>
        <taxon>Pseudomonadati</taxon>
        <taxon>Planctomycetota</taxon>
        <taxon>Phycisphaerae</taxon>
        <taxon>Phycisphaerales</taxon>
        <taxon>Phycisphaeraceae</taxon>
        <taxon>Mucisphaera</taxon>
    </lineage>
</organism>
<dbReference type="GO" id="GO:0006508">
    <property type="term" value="P:proteolysis"/>
    <property type="evidence" value="ECO:0007669"/>
    <property type="project" value="InterPro"/>
</dbReference>
<gene>
    <name evidence="4" type="ORF">Pan265_13090</name>
</gene>
<evidence type="ECO:0000256" key="2">
    <source>
        <dbReference type="SAM" id="SignalP"/>
    </source>
</evidence>